<comment type="caution">
    <text evidence="2">The sequence shown here is derived from an EMBL/GenBank/DDBJ whole genome shotgun (WGS) entry which is preliminary data.</text>
</comment>
<dbReference type="RefSeq" id="WP_107185303.1">
    <property type="nucleotide sequence ID" value="NZ_JAWQGC010000001.1"/>
</dbReference>
<name>A0A2T3KUD0_PHOLD</name>
<reference evidence="2 3" key="1">
    <citation type="submission" date="2018-03" db="EMBL/GenBank/DDBJ databases">
        <title>Whole genome sequencing of Histamine producing bacteria.</title>
        <authorList>
            <person name="Butler K."/>
        </authorList>
    </citation>
    <scope>NUCLEOTIDE SEQUENCE [LARGE SCALE GENOMIC DNA]</scope>
    <source>
        <strain evidence="2 3">Res.4.1</strain>
    </source>
</reference>
<protein>
    <recommendedName>
        <fullName evidence="1">TnsA endonuclease N-terminal domain-containing protein</fullName>
    </recommendedName>
</protein>
<evidence type="ECO:0000313" key="2">
    <source>
        <dbReference type="EMBL" id="PSV10301.1"/>
    </source>
</evidence>
<dbReference type="Gene3D" id="3.40.91.30">
    <property type="match status" value="1"/>
</dbReference>
<gene>
    <name evidence="2" type="ORF">C0W93_12645</name>
</gene>
<dbReference type="Pfam" id="PF08722">
    <property type="entry name" value="Tn7_TnsA-like_N"/>
    <property type="match status" value="1"/>
</dbReference>
<evidence type="ECO:0000313" key="3">
    <source>
        <dbReference type="Proteomes" id="UP000240530"/>
    </source>
</evidence>
<organism evidence="2 3">
    <name type="scientific">Photobacterium leiognathi subsp. mandapamensis</name>
    <name type="common">Photobacterium mandapamensis</name>
    <dbReference type="NCBI Taxonomy" id="48408"/>
    <lineage>
        <taxon>Bacteria</taxon>
        <taxon>Pseudomonadati</taxon>
        <taxon>Pseudomonadota</taxon>
        <taxon>Gammaproteobacteria</taxon>
        <taxon>Vibrionales</taxon>
        <taxon>Vibrionaceae</taxon>
        <taxon>Photobacterium</taxon>
    </lineage>
</organism>
<dbReference type="InterPro" id="IPR014833">
    <property type="entry name" value="TnsA_N"/>
</dbReference>
<dbReference type="AlphaFoldDB" id="A0A2T3KUD0"/>
<dbReference type="Proteomes" id="UP000240530">
    <property type="component" value="Unassembled WGS sequence"/>
</dbReference>
<feature type="domain" description="TnsA endonuclease N-terminal" evidence="1">
    <location>
        <begin position="44"/>
        <end position="119"/>
    </location>
</feature>
<sequence length="210" mass="24483">MYNRNLRKPHPNKNIYKFISVKNKTSIMCESGLENDACFLFEYNANVISYLSQPRGFEYLHEGKTCFYTPDFLVQYADFTTEYFEVKPFTRAIEFEFKKKFRSIKTAAMENETIISLITERQIHIQPRLENAKLLHRYAGIQSLNSFQDKILDFLSAEPSCTVSVGELVVRFKRSKGEVHSNLLAMLSAGYIQANLLEHQFHQDTQIWVA</sequence>
<evidence type="ECO:0000259" key="1">
    <source>
        <dbReference type="Pfam" id="PF08722"/>
    </source>
</evidence>
<proteinExistence type="predicted"/>
<accession>A0A2T3KUD0</accession>
<dbReference type="EMBL" id="PYNS01000013">
    <property type="protein sequence ID" value="PSV10301.1"/>
    <property type="molecule type" value="Genomic_DNA"/>
</dbReference>